<dbReference type="EMBL" id="VNKQ01000005">
    <property type="protein sequence ID" value="KAG0650929.1"/>
    <property type="molecule type" value="Genomic_DNA"/>
</dbReference>
<dbReference type="InterPro" id="IPR007274">
    <property type="entry name" value="Cop_transporter"/>
</dbReference>
<feature type="transmembrane region" description="Helical" evidence="4">
    <location>
        <begin position="115"/>
        <end position="131"/>
    </location>
</feature>
<keyword evidence="4" id="KW-0813">Transport</keyword>
<keyword evidence="4" id="KW-0406">Ion transport</keyword>
<evidence type="ECO:0000256" key="1">
    <source>
        <dbReference type="ARBA" id="ARBA00022692"/>
    </source>
</evidence>
<keyword evidence="3 4" id="KW-0472">Membrane</keyword>
<sequence length="144" mass="16239">MLFTWNTTNLCIVFRWWHIKTDAGLIFSLLGVVALTAGYEALRSYSRQYEAWVAKRQEEAPIGAVTEITPYPRWLGRNQVPSKTAPAHIIKALLYAVQSFYAFMLMLLFMTYNGWVMLSVAVGAFVGYLLFGSNTSATKESACH</sequence>
<reference evidence="5" key="1">
    <citation type="submission" date="2019-07" db="EMBL/GenBank/DDBJ databases">
        <title>Hyphodiscus hymeniophilus genome sequencing and assembly.</title>
        <authorList>
            <person name="Kramer G."/>
            <person name="Nodwell J."/>
        </authorList>
    </citation>
    <scope>NUCLEOTIDE SEQUENCE</scope>
    <source>
        <strain evidence="5">ATCC 34498</strain>
    </source>
</reference>
<dbReference type="Pfam" id="PF04145">
    <property type="entry name" value="Ctr"/>
    <property type="match status" value="1"/>
</dbReference>
<comment type="caution">
    <text evidence="5">The sequence shown here is derived from an EMBL/GenBank/DDBJ whole genome shotgun (WGS) entry which is preliminary data.</text>
</comment>
<keyword evidence="4" id="KW-0187">Copper transport</keyword>
<gene>
    <name evidence="5" type="ORF">D0Z07_2824</name>
</gene>
<proteinExistence type="inferred from homology"/>
<comment type="subcellular location">
    <subcellularLocation>
        <location evidence="4">Membrane</location>
        <topology evidence="4">Multi-pass membrane protein</topology>
    </subcellularLocation>
</comment>
<keyword evidence="4" id="KW-0186">Copper</keyword>
<accession>A0A9P6VNV3</accession>
<comment type="similarity">
    <text evidence="4">Belongs to the copper transporter (Ctr) (TC 1.A.56) family. SLC31A subfamily.</text>
</comment>
<evidence type="ECO:0000313" key="5">
    <source>
        <dbReference type="EMBL" id="KAG0650929.1"/>
    </source>
</evidence>
<dbReference type="PANTHER" id="PTHR12483">
    <property type="entry name" value="SOLUTE CARRIER FAMILY 31 COPPER TRANSPORTERS"/>
    <property type="match status" value="1"/>
</dbReference>
<name>A0A9P6VNV3_9HELO</name>
<organism evidence="5 6">
    <name type="scientific">Hyphodiscus hymeniophilus</name>
    <dbReference type="NCBI Taxonomy" id="353542"/>
    <lineage>
        <taxon>Eukaryota</taxon>
        <taxon>Fungi</taxon>
        <taxon>Dikarya</taxon>
        <taxon>Ascomycota</taxon>
        <taxon>Pezizomycotina</taxon>
        <taxon>Leotiomycetes</taxon>
        <taxon>Helotiales</taxon>
        <taxon>Hyphodiscaceae</taxon>
        <taxon>Hyphodiscus</taxon>
    </lineage>
</organism>
<evidence type="ECO:0000256" key="2">
    <source>
        <dbReference type="ARBA" id="ARBA00022989"/>
    </source>
</evidence>
<dbReference type="Proteomes" id="UP000785200">
    <property type="component" value="Unassembled WGS sequence"/>
</dbReference>
<evidence type="ECO:0000256" key="3">
    <source>
        <dbReference type="ARBA" id="ARBA00023136"/>
    </source>
</evidence>
<evidence type="ECO:0000256" key="4">
    <source>
        <dbReference type="RuleBase" id="RU367022"/>
    </source>
</evidence>
<feature type="transmembrane region" description="Helical" evidence="4">
    <location>
        <begin position="92"/>
        <end position="109"/>
    </location>
</feature>
<dbReference type="GO" id="GO:0005375">
    <property type="term" value="F:copper ion transmembrane transporter activity"/>
    <property type="evidence" value="ECO:0007669"/>
    <property type="project" value="UniProtKB-UniRule"/>
</dbReference>
<keyword evidence="2 4" id="KW-1133">Transmembrane helix</keyword>
<evidence type="ECO:0000313" key="6">
    <source>
        <dbReference type="Proteomes" id="UP000785200"/>
    </source>
</evidence>
<protein>
    <recommendedName>
        <fullName evidence="4">Copper transport protein</fullName>
    </recommendedName>
</protein>
<keyword evidence="6" id="KW-1185">Reference proteome</keyword>
<dbReference type="OrthoDB" id="161814at2759"/>
<dbReference type="AlphaFoldDB" id="A0A9P6VNV3"/>
<dbReference type="GO" id="GO:0016020">
    <property type="term" value="C:membrane"/>
    <property type="evidence" value="ECO:0007669"/>
    <property type="project" value="UniProtKB-SubCell"/>
</dbReference>
<keyword evidence="1 4" id="KW-0812">Transmembrane</keyword>
<feature type="transmembrane region" description="Helical" evidence="4">
    <location>
        <begin position="23"/>
        <end position="42"/>
    </location>
</feature>
<dbReference type="PANTHER" id="PTHR12483:SF115">
    <property type="entry name" value="COPPER TRANSPORT PROTEIN"/>
    <property type="match status" value="1"/>
</dbReference>